<keyword evidence="2" id="KW-0902">Two-component regulatory system</keyword>
<dbReference type="InterPro" id="IPR039420">
    <property type="entry name" value="WalR-like"/>
</dbReference>
<dbReference type="SMART" id="SM00862">
    <property type="entry name" value="Trans_reg_C"/>
    <property type="match status" value="1"/>
</dbReference>
<dbReference type="GO" id="GO:0000156">
    <property type="term" value="F:phosphorelay response regulator activity"/>
    <property type="evidence" value="ECO:0007669"/>
    <property type="project" value="TreeGrafter"/>
</dbReference>
<dbReference type="InterPro" id="IPR011006">
    <property type="entry name" value="CheY-like_superfamily"/>
</dbReference>
<dbReference type="SUPFAM" id="SSF52172">
    <property type="entry name" value="CheY-like"/>
    <property type="match status" value="1"/>
</dbReference>
<evidence type="ECO:0000256" key="5">
    <source>
        <dbReference type="ARBA" id="ARBA00023163"/>
    </source>
</evidence>
<dbReference type="GO" id="GO:0006355">
    <property type="term" value="P:regulation of DNA-templated transcription"/>
    <property type="evidence" value="ECO:0007669"/>
    <property type="project" value="InterPro"/>
</dbReference>
<dbReference type="SMART" id="SM00448">
    <property type="entry name" value="REC"/>
    <property type="match status" value="1"/>
</dbReference>
<dbReference type="CDD" id="cd00383">
    <property type="entry name" value="trans_reg_C"/>
    <property type="match status" value="1"/>
</dbReference>
<keyword evidence="4" id="KW-0238">DNA-binding</keyword>
<dbReference type="InterPro" id="IPR016032">
    <property type="entry name" value="Sig_transdc_resp-reg_C-effctor"/>
</dbReference>
<dbReference type="GO" id="GO:0000976">
    <property type="term" value="F:transcription cis-regulatory region binding"/>
    <property type="evidence" value="ECO:0007669"/>
    <property type="project" value="TreeGrafter"/>
</dbReference>
<dbReference type="PROSITE" id="PS50110">
    <property type="entry name" value="RESPONSE_REGULATORY"/>
    <property type="match status" value="1"/>
</dbReference>
<dbReference type="GO" id="GO:0005829">
    <property type="term" value="C:cytosol"/>
    <property type="evidence" value="ECO:0007669"/>
    <property type="project" value="TreeGrafter"/>
</dbReference>
<keyword evidence="5" id="KW-0804">Transcription</keyword>
<dbReference type="GO" id="GO:0032993">
    <property type="term" value="C:protein-DNA complex"/>
    <property type="evidence" value="ECO:0007669"/>
    <property type="project" value="TreeGrafter"/>
</dbReference>
<gene>
    <name evidence="8" type="primary">arlR</name>
    <name evidence="8" type="ORF">CARN8_1310003</name>
</gene>
<dbReference type="Gene3D" id="3.40.50.2300">
    <property type="match status" value="1"/>
</dbReference>
<proteinExistence type="predicted"/>
<reference evidence="8" key="1">
    <citation type="submission" date="2018-10" db="EMBL/GenBank/DDBJ databases">
        <authorList>
            <person name="Plewniak F."/>
        </authorList>
    </citation>
    <scope>NUCLEOTIDE SEQUENCE</scope>
</reference>
<evidence type="ECO:0000313" key="8">
    <source>
        <dbReference type="EMBL" id="VAY86735.1"/>
    </source>
</evidence>
<keyword evidence="1" id="KW-0597">Phosphoprotein</keyword>
<evidence type="ECO:0000256" key="3">
    <source>
        <dbReference type="ARBA" id="ARBA00023015"/>
    </source>
</evidence>
<dbReference type="PANTHER" id="PTHR48111:SF1">
    <property type="entry name" value="TWO-COMPONENT RESPONSE REGULATOR ORR33"/>
    <property type="match status" value="1"/>
</dbReference>
<dbReference type="Pfam" id="PF00072">
    <property type="entry name" value="Response_reg"/>
    <property type="match status" value="1"/>
</dbReference>
<dbReference type="EMBL" id="UOYP01000037">
    <property type="protein sequence ID" value="VAY86735.1"/>
    <property type="molecule type" value="Genomic_DNA"/>
</dbReference>
<feature type="domain" description="OmpR/PhoB-type" evidence="7">
    <location>
        <begin position="130"/>
        <end position="231"/>
    </location>
</feature>
<keyword evidence="3" id="KW-0805">Transcription regulation</keyword>
<dbReference type="Pfam" id="PF00486">
    <property type="entry name" value="Trans_reg_C"/>
    <property type="match status" value="1"/>
</dbReference>
<dbReference type="SUPFAM" id="SSF46894">
    <property type="entry name" value="C-terminal effector domain of the bipartite response regulators"/>
    <property type="match status" value="1"/>
</dbReference>
<dbReference type="PANTHER" id="PTHR48111">
    <property type="entry name" value="REGULATOR OF RPOS"/>
    <property type="match status" value="1"/>
</dbReference>
<organism evidence="8">
    <name type="scientific">mine drainage metagenome</name>
    <dbReference type="NCBI Taxonomy" id="410659"/>
    <lineage>
        <taxon>unclassified sequences</taxon>
        <taxon>metagenomes</taxon>
        <taxon>ecological metagenomes</taxon>
    </lineage>
</organism>
<dbReference type="AlphaFoldDB" id="A0A3P3ZM53"/>
<protein>
    <submittedName>
        <fullName evidence="8">Response regulator ArlR</fullName>
    </submittedName>
</protein>
<accession>A0A3P3ZM53</accession>
<feature type="domain" description="Response regulatory" evidence="6">
    <location>
        <begin position="4"/>
        <end position="119"/>
    </location>
</feature>
<sequence length="234" mass="26956">MNSLIMILDSDYRRSIALESFFIHTSFHTMRVAQVDDAKSLLRGHPIKLAIINQDHGINGNGYEYIRFMREHYPDIGIIVLSDNSSPMDRILGIEMGADDYLVRPVDMRELMARIRRLLERLNISSFHLNSGINFSGFGLDRQKREVTWITSGKKIHFTNREYDMLLCLLENANRVVGRNTLAQVVCGRSWHAEDRSVDVTISSIRCKLRQHNPADTLIRSIRGTGYSLIIRHE</sequence>
<dbReference type="InterPro" id="IPR036388">
    <property type="entry name" value="WH-like_DNA-bd_sf"/>
</dbReference>
<evidence type="ECO:0000256" key="4">
    <source>
        <dbReference type="ARBA" id="ARBA00023125"/>
    </source>
</evidence>
<dbReference type="Gene3D" id="1.10.10.10">
    <property type="entry name" value="Winged helix-like DNA-binding domain superfamily/Winged helix DNA-binding domain"/>
    <property type="match status" value="1"/>
</dbReference>
<evidence type="ECO:0000259" key="6">
    <source>
        <dbReference type="PROSITE" id="PS50110"/>
    </source>
</evidence>
<evidence type="ECO:0000256" key="1">
    <source>
        <dbReference type="ARBA" id="ARBA00022553"/>
    </source>
</evidence>
<dbReference type="PROSITE" id="PS51755">
    <property type="entry name" value="OMPR_PHOB"/>
    <property type="match status" value="1"/>
</dbReference>
<evidence type="ECO:0000259" key="7">
    <source>
        <dbReference type="PROSITE" id="PS51755"/>
    </source>
</evidence>
<dbReference type="InterPro" id="IPR001867">
    <property type="entry name" value="OmpR/PhoB-type_DNA-bd"/>
</dbReference>
<name>A0A3P3ZM53_9ZZZZ</name>
<evidence type="ECO:0000256" key="2">
    <source>
        <dbReference type="ARBA" id="ARBA00023012"/>
    </source>
</evidence>
<dbReference type="InterPro" id="IPR001789">
    <property type="entry name" value="Sig_transdc_resp-reg_receiver"/>
</dbReference>